<dbReference type="AlphaFoldDB" id="A0A1Q6A5G1"/>
<dbReference type="Gene3D" id="1.20.120.680">
    <property type="entry name" value="Formiminotetrahydrofolate cyclodeaminase monomer, up-and-down helical bundle"/>
    <property type="match status" value="1"/>
</dbReference>
<dbReference type="EMBL" id="MPPL01000001">
    <property type="protein sequence ID" value="OKS89232.1"/>
    <property type="molecule type" value="Genomic_DNA"/>
</dbReference>
<evidence type="ECO:0000259" key="2">
    <source>
        <dbReference type="Pfam" id="PF06114"/>
    </source>
</evidence>
<feature type="domain" description="Cyclodeaminase/cyclohydrolase" evidence="1">
    <location>
        <begin position="10"/>
        <end position="190"/>
    </location>
</feature>
<dbReference type="STRING" id="1302689.RG47T_4715"/>
<sequence length="478" mass="54344">MNSNLLELSTEKLLEKFGEGSHKPGSGSAAAFQGLLSAQLILTVIDLTIDEKRIDYQSIRPQLQIMSSEINTRIYPRLKKLFQQDSEQFDATIQLRIARNVEKQFKKKHELEQQAKDALKLATETPIEIATLCIDLAKIATFTFNNAFRSARGDSGVALNSSVAVIAGCLSVINLNLLSIEDEKWIKKTEPIIKNLKFQYDELHSRAKDSLLVLEKEVEANQSLQKEVKSLQTIRLKNTRLKNTDIEEIARNVQNILWKYRNTIWKKKKPENPRKILNPNIAIEKLLNYQVFRRETLGAYDMFGESVEIAGIIDNDKKIVGISKKFPIHVQNFTLAHELGHALLHKETVLHRDRALDGSNNIPRATIELQADKFASYFLMPKKQVKELFQGIFQLERFFINEDNVFALTGGSLTSFKSQCRNLRELSRIIASAESIYGMPFKSMAEVFNVSIETMSIRLEELCLVEFGSIVPAAIPFS</sequence>
<dbReference type="GO" id="GO:0003824">
    <property type="term" value="F:catalytic activity"/>
    <property type="evidence" value="ECO:0007669"/>
    <property type="project" value="InterPro"/>
</dbReference>
<dbReference type="InterPro" id="IPR036178">
    <property type="entry name" value="Formintransfe-cycloase-like_sf"/>
</dbReference>
<evidence type="ECO:0000259" key="1">
    <source>
        <dbReference type="Pfam" id="PF04961"/>
    </source>
</evidence>
<dbReference type="Gene3D" id="1.10.10.2910">
    <property type="match status" value="1"/>
</dbReference>
<dbReference type="PANTHER" id="PTHR43236">
    <property type="entry name" value="ANTITOXIN HIGA1"/>
    <property type="match status" value="1"/>
</dbReference>
<evidence type="ECO:0000313" key="4">
    <source>
        <dbReference type="Proteomes" id="UP000186720"/>
    </source>
</evidence>
<protein>
    <recommendedName>
        <fullName evidence="5">Cyclodeaminase/cyclohydrolase domain-containing protein</fullName>
    </recommendedName>
</protein>
<dbReference type="SUPFAM" id="SSF101262">
    <property type="entry name" value="Methenyltetrahydrofolate cyclohydrolase-like"/>
    <property type="match status" value="1"/>
</dbReference>
<accession>A0A1Q6A5G1</accession>
<gene>
    <name evidence="3" type="ORF">RG47T_4715</name>
</gene>
<dbReference type="Pfam" id="PF04961">
    <property type="entry name" value="FTCD_C"/>
    <property type="match status" value="1"/>
</dbReference>
<dbReference type="InterPro" id="IPR007044">
    <property type="entry name" value="Cyclodeamin/CycHdrlase"/>
</dbReference>
<comment type="caution">
    <text evidence="3">The sequence shown here is derived from an EMBL/GenBank/DDBJ whole genome shotgun (WGS) entry which is preliminary data.</text>
</comment>
<name>A0A1Q6A5G1_9SPHI</name>
<dbReference type="Pfam" id="PF06114">
    <property type="entry name" value="Peptidase_M78"/>
    <property type="match status" value="1"/>
</dbReference>
<dbReference type="RefSeq" id="WP_074492086.1">
    <property type="nucleotide sequence ID" value="NZ_FPAM01000007.1"/>
</dbReference>
<dbReference type="PANTHER" id="PTHR43236:SF1">
    <property type="entry name" value="BLL7220 PROTEIN"/>
    <property type="match status" value="1"/>
</dbReference>
<reference evidence="3 4" key="1">
    <citation type="submission" date="2016-11" db="EMBL/GenBank/DDBJ databases">
        <title>Whole Genome Sequencing of Mucilaginibacter polytrichastri RG4-7(T) isolated from the moss sample.</title>
        <authorList>
            <person name="Li Y."/>
        </authorList>
    </citation>
    <scope>NUCLEOTIDE SEQUENCE [LARGE SCALE GENOMIC DNA]</scope>
    <source>
        <strain evidence="3 4">RG4-7</strain>
    </source>
</reference>
<evidence type="ECO:0000313" key="3">
    <source>
        <dbReference type="EMBL" id="OKS89232.1"/>
    </source>
</evidence>
<organism evidence="3 4">
    <name type="scientific">Mucilaginibacter polytrichastri</name>
    <dbReference type="NCBI Taxonomy" id="1302689"/>
    <lineage>
        <taxon>Bacteria</taxon>
        <taxon>Pseudomonadati</taxon>
        <taxon>Bacteroidota</taxon>
        <taxon>Sphingobacteriia</taxon>
        <taxon>Sphingobacteriales</taxon>
        <taxon>Sphingobacteriaceae</taxon>
        <taxon>Mucilaginibacter</taxon>
    </lineage>
</organism>
<feature type="domain" description="IrrE N-terminal-like" evidence="2">
    <location>
        <begin position="315"/>
        <end position="390"/>
    </location>
</feature>
<evidence type="ECO:0008006" key="5">
    <source>
        <dbReference type="Google" id="ProtNLM"/>
    </source>
</evidence>
<dbReference type="InterPro" id="IPR052345">
    <property type="entry name" value="Rad_response_metalloprotease"/>
</dbReference>
<keyword evidence="4" id="KW-1185">Reference proteome</keyword>
<dbReference type="OrthoDB" id="9794834at2"/>
<dbReference type="Proteomes" id="UP000186720">
    <property type="component" value="Unassembled WGS sequence"/>
</dbReference>
<proteinExistence type="predicted"/>
<dbReference type="InterPro" id="IPR010359">
    <property type="entry name" value="IrrE_HExxH"/>
</dbReference>